<dbReference type="InterPro" id="IPR001356">
    <property type="entry name" value="HD"/>
</dbReference>
<organism evidence="10 11">
    <name type="scientific">Thermothielavioides terrestris</name>
    <dbReference type="NCBI Taxonomy" id="2587410"/>
    <lineage>
        <taxon>Eukaryota</taxon>
        <taxon>Fungi</taxon>
        <taxon>Dikarya</taxon>
        <taxon>Ascomycota</taxon>
        <taxon>Pezizomycotina</taxon>
        <taxon>Sordariomycetes</taxon>
        <taxon>Sordariomycetidae</taxon>
        <taxon>Sordariales</taxon>
        <taxon>Chaetomiaceae</taxon>
        <taxon>Thermothielavioides</taxon>
    </lineage>
</organism>
<feature type="compositionally biased region" description="Polar residues" evidence="8">
    <location>
        <begin position="353"/>
        <end position="362"/>
    </location>
</feature>
<dbReference type="GO" id="GO:0003677">
    <property type="term" value="F:DNA binding"/>
    <property type="evidence" value="ECO:0007669"/>
    <property type="project" value="UniProtKB-UniRule"/>
</dbReference>
<dbReference type="PANTHER" id="PTHR24341:SF6">
    <property type="entry name" value="HOMEOBOX PROTEIN INVECTED"/>
    <property type="match status" value="1"/>
</dbReference>
<evidence type="ECO:0000256" key="7">
    <source>
        <dbReference type="RuleBase" id="RU000682"/>
    </source>
</evidence>
<dbReference type="PROSITE" id="PS50071">
    <property type="entry name" value="HOMEOBOX_2"/>
    <property type="match status" value="1"/>
</dbReference>
<feature type="compositionally biased region" description="Polar residues" evidence="8">
    <location>
        <begin position="628"/>
        <end position="646"/>
    </location>
</feature>
<name>A0A446B8M3_9PEZI</name>
<dbReference type="Pfam" id="PF00046">
    <property type="entry name" value="Homeodomain"/>
    <property type="match status" value="1"/>
</dbReference>
<feature type="domain" description="Homeobox" evidence="9">
    <location>
        <begin position="62"/>
        <end position="122"/>
    </location>
</feature>
<evidence type="ECO:0000259" key="9">
    <source>
        <dbReference type="PROSITE" id="PS50071"/>
    </source>
</evidence>
<feature type="DNA-binding region" description="Homeobox" evidence="6">
    <location>
        <begin position="64"/>
        <end position="123"/>
    </location>
</feature>
<dbReference type="GO" id="GO:0000981">
    <property type="term" value="F:DNA-binding transcription factor activity, RNA polymerase II-specific"/>
    <property type="evidence" value="ECO:0007669"/>
    <property type="project" value="InterPro"/>
</dbReference>
<dbReference type="AlphaFoldDB" id="A0A446B8M3"/>
<evidence type="ECO:0000313" key="11">
    <source>
        <dbReference type="Proteomes" id="UP000289323"/>
    </source>
</evidence>
<feature type="region of interest" description="Disordered" evidence="8">
    <location>
        <begin position="81"/>
        <end position="101"/>
    </location>
</feature>
<feature type="compositionally biased region" description="Polar residues" evidence="8">
    <location>
        <begin position="177"/>
        <end position="186"/>
    </location>
</feature>
<dbReference type="SUPFAM" id="SSF46689">
    <property type="entry name" value="Homeodomain-like"/>
    <property type="match status" value="1"/>
</dbReference>
<feature type="region of interest" description="Disordered" evidence="8">
    <location>
        <begin position="606"/>
        <end position="646"/>
    </location>
</feature>
<keyword evidence="3 6" id="KW-0238">DNA-binding</keyword>
<feature type="region of interest" description="Disordered" evidence="8">
    <location>
        <begin position="122"/>
        <end position="254"/>
    </location>
</feature>
<evidence type="ECO:0000256" key="4">
    <source>
        <dbReference type="ARBA" id="ARBA00023155"/>
    </source>
</evidence>
<dbReference type="InterPro" id="IPR009057">
    <property type="entry name" value="Homeodomain-like_sf"/>
</dbReference>
<dbReference type="Proteomes" id="UP000289323">
    <property type="component" value="Unassembled WGS sequence"/>
</dbReference>
<dbReference type="PANTHER" id="PTHR24341">
    <property type="entry name" value="HOMEOBOX PROTEIN ENGRAILED"/>
    <property type="match status" value="1"/>
</dbReference>
<accession>A0A446B8M3</accession>
<evidence type="ECO:0000256" key="3">
    <source>
        <dbReference type="ARBA" id="ARBA00023125"/>
    </source>
</evidence>
<evidence type="ECO:0000256" key="6">
    <source>
        <dbReference type="PROSITE-ProRule" id="PRU00108"/>
    </source>
</evidence>
<reference evidence="10 11" key="1">
    <citation type="submission" date="2018-04" db="EMBL/GenBank/DDBJ databases">
        <authorList>
            <person name="Huttner S."/>
            <person name="Dainat J."/>
        </authorList>
    </citation>
    <scope>NUCLEOTIDE SEQUENCE [LARGE SCALE GENOMIC DNA]</scope>
</reference>
<sequence>MDMDCVDPFRRRYPGVPMQTFAGHQQAHPPTAQHPYWNPLMAYYQQQHRAAVMLGQGSMHLSKPAEPKPRLAKDEVELLEREFAKNQKPTSSTKRELAEQMGVEVPRINNWFQNRRAKEKQLRKTAEFEAQQARERAASEAKSSSDQDQGAAANGERCDPNDQQQSRGLSKAPCASSDGTAGTTESEYPVLKTELADKAAQPSAPPVPACESPAGSDSGGFAHVEYGSSAASAHSTPGMADLAPPPAMASSGDTRPQIEFSEQTAFPFRLTDATTAEGLSSPGFDALASHNSIAINDASTFSPFADQDYFATPAVTTVASSAPTPVDNHLLRNHISMESLATSDAVSPVSMPGSPSTVSNMRFKSPPPPADIAGRRKSRRPAPLGLSALRGGPGPKTGVEVTRRADTVSPMRRISSATGLYGRVQKSFTGPGGPRSPFAMDWNKEALLQSLQETQSTAVPPLNSAASPMSMEAMLGSSLGECVPGGNSSEDEPGYPFGSLGAVSGVPLYHAESAIKSPPGTPGLPMGFHESYFPSSLDHTWNYVQQDEPLPTPSLCSHGGSELEFSMAPPLPGYVASQPVTPSFPPNMGPTYTGFFGNSMGQTEYHFPESYPAESSARSSPVAPARSKQFQFAQNVTPQDFSSDKP</sequence>
<keyword evidence="4 6" id="KW-0371">Homeobox</keyword>
<dbReference type="EMBL" id="OUUZ01000001">
    <property type="protein sequence ID" value="SPQ18861.1"/>
    <property type="molecule type" value="Genomic_DNA"/>
</dbReference>
<evidence type="ECO:0000313" key="10">
    <source>
        <dbReference type="EMBL" id="SPQ18861.1"/>
    </source>
</evidence>
<dbReference type="InterPro" id="IPR050720">
    <property type="entry name" value="Engrailed_Homeobox_TFs"/>
</dbReference>
<dbReference type="PROSITE" id="PS00027">
    <property type="entry name" value="HOMEOBOX_1"/>
    <property type="match status" value="1"/>
</dbReference>
<dbReference type="InterPro" id="IPR017970">
    <property type="entry name" value="Homeobox_CS"/>
</dbReference>
<gene>
    <name evidence="10" type="ORF">TT172_LOCUS1280</name>
</gene>
<dbReference type="GO" id="GO:0016586">
    <property type="term" value="C:RSC-type complex"/>
    <property type="evidence" value="ECO:0007669"/>
    <property type="project" value="TreeGrafter"/>
</dbReference>
<dbReference type="SMART" id="SM00389">
    <property type="entry name" value="HOX"/>
    <property type="match status" value="1"/>
</dbReference>
<feature type="region of interest" description="Disordered" evidence="8">
    <location>
        <begin position="345"/>
        <end position="400"/>
    </location>
</feature>
<keyword evidence="5 6" id="KW-0539">Nucleus</keyword>
<dbReference type="Gene3D" id="1.10.10.60">
    <property type="entry name" value="Homeodomain-like"/>
    <property type="match status" value="1"/>
</dbReference>
<feature type="compositionally biased region" description="Basic and acidic residues" evidence="8">
    <location>
        <begin position="122"/>
        <end position="145"/>
    </location>
</feature>
<dbReference type="CDD" id="cd00086">
    <property type="entry name" value="homeodomain"/>
    <property type="match status" value="1"/>
</dbReference>
<evidence type="ECO:0000256" key="8">
    <source>
        <dbReference type="SAM" id="MobiDB-lite"/>
    </source>
</evidence>
<comment type="similarity">
    <text evidence="2">Belongs to the engrailed homeobox family.</text>
</comment>
<evidence type="ECO:0000256" key="2">
    <source>
        <dbReference type="ARBA" id="ARBA00010896"/>
    </source>
</evidence>
<feature type="compositionally biased region" description="Low complexity" evidence="8">
    <location>
        <begin position="612"/>
        <end position="627"/>
    </location>
</feature>
<evidence type="ECO:0000256" key="1">
    <source>
        <dbReference type="ARBA" id="ARBA00004123"/>
    </source>
</evidence>
<proteinExistence type="inferred from homology"/>
<evidence type="ECO:0000256" key="5">
    <source>
        <dbReference type="ARBA" id="ARBA00023242"/>
    </source>
</evidence>
<comment type="subcellular location">
    <subcellularLocation>
        <location evidence="1 6 7">Nucleus</location>
    </subcellularLocation>
</comment>
<protein>
    <submittedName>
        <fullName evidence="10">47324ff4-3122-43b7-acd1-b71cef84b483</fullName>
    </submittedName>
</protein>